<evidence type="ECO:0000256" key="3">
    <source>
        <dbReference type="ARBA" id="ARBA00022723"/>
    </source>
</evidence>
<evidence type="ECO:0000313" key="8">
    <source>
        <dbReference type="EMBL" id="PZA11254.1"/>
    </source>
</evidence>
<dbReference type="InterPro" id="IPR018527">
    <property type="entry name" value="Rubredoxin_Fe_BS"/>
</dbReference>
<organism evidence="8 9">
    <name type="scientific">Rhodopseudomonas palustris</name>
    <dbReference type="NCBI Taxonomy" id="1076"/>
    <lineage>
        <taxon>Bacteria</taxon>
        <taxon>Pseudomonadati</taxon>
        <taxon>Pseudomonadota</taxon>
        <taxon>Alphaproteobacteria</taxon>
        <taxon>Hyphomicrobiales</taxon>
        <taxon>Nitrobacteraceae</taxon>
        <taxon>Rhodopseudomonas</taxon>
    </lineage>
</organism>
<keyword evidence="3 6" id="KW-0479">Metal-binding</keyword>
<dbReference type="Pfam" id="PF00301">
    <property type="entry name" value="Rubredoxin"/>
    <property type="match status" value="1"/>
</dbReference>
<dbReference type="InterPro" id="IPR024934">
    <property type="entry name" value="Rubredoxin-like_dom"/>
</dbReference>
<comment type="caution">
    <text evidence="8">The sequence shown here is derived from an EMBL/GenBank/DDBJ whole genome shotgun (WGS) entry which is preliminary data.</text>
</comment>
<dbReference type="GO" id="GO:0009055">
    <property type="term" value="F:electron transfer activity"/>
    <property type="evidence" value="ECO:0007669"/>
    <property type="project" value="TreeGrafter"/>
</dbReference>
<dbReference type="EMBL" id="QKQS01000023">
    <property type="protein sequence ID" value="PZA11254.1"/>
    <property type="molecule type" value="Genomic_DNA"/>
</dbReference>
<dbReference type="Gene3D" id="2.20.28.10">
    <property type="match status" value="1"/>
</dbReference>
<comment type="cofactor">
    <cofactor evidence="1 6">
        <name>Fe(3+)</name>
        <dbReference type="ChEBI" id="CHEBI:29034"/>
    </cofactor>
</comment>
<feature type="domain" description="Rubredoxin-like" evidence="7">
    <location>
        <begin position="15"/>
        <end position="66"/>
    </location>
</feature>
<gene>
    <name evidence="8" type="ORF">DNX69_18315</name>
</gene>
<dbReference type="PANTHER" id="PTHR47627">
    <property type="entry name" value="RUBREDOXIN"/>
    <property type="match status" value="1"/>
</dbReference>
<evidence type="ECO:0000256" key="2">
    <source>
        <dbReference type="ARBA" id="ARBA00022448"/>
    </source>
</evidence>
<dbReference type="PROSITE" id="PS00202">
    <property type="entry name" value="RUBREDOXIN"/>
    <property type="match status" value="1"/>
</dbReference>
<dbReference type="GO" id="GO:0043448">
    <property type="term" value="P:alkane catabolic process"/>
    <property type="evidence" value="ECO:0007669"/>
    <property type="project" value="TreeGrafter"/>
</dbReference>
<keyword evidence="5 6" id="KW-0408">Iron</keyword>
<dbReference type="PANTHER" id="PTHR47627:SF1">
    <property type="entry name" value="RUBREDOXIN-1-RELATED"/>
    <property type="match status" value="1"/>
</dbReference>
<sequence length="70" mass="7701">MSSFENFGRVEASSHARMECGVCWTVYDPAEGDSRGRAEPGTPFAALPEDWCCPTCDAPPSKFLKVDDDR</sequence>
<evidence type="ECO:0000256" key="4">
    <source>
        <dbReference type="ARBA" id="ARBA00022982"/>
    </source>
</evidence>
<evidence type="ECO:0000313" key="9">
    <source>
        <dbReference type="Proteomes" id="UP000248134"/>
    </source>
</evidence>
<proteinExistence type="inferred from homology"/>
<keyword evidence="2" id="KW-0813">Transport</keyword>
<dbReference type="RefSeq" id="WP_110787341.1">
    <property type="nucleotide sequence ID" value="NZ_QKQS01000023.1"/>
</dbReference>
<evidence type="ECO:0000256" key="1">
    <source>
        <dbReference type="ARBA" id="ARBA00001965"/>
    </source>
</evidence>
<dbReference type="PROSITE" id="PS50903">
    <property type="entry name" value="RUBREDOXIN_LIKE"/>
    <property type="match status" value="1"/>
</dbReference>
<comment type="similarity">
    <text evidence="6">Belongs to the rubredoxin family.</text>
</comment>
<dbReference type="PRINTS" id="PR00163">
    <property type="entry name" value="RUBREDOXIN"/>
</dbReference>
<dbReference type="SUPFAM" id="SSF57802">
    <property type="entry name" value="Rubredoxin-like"/>
    <property type="match status" value="1"/>
</dbReference>
<accession>A0A323UFF4</accession>
<protein>
    <recommendedName>
        <fullName evidence="6">Rubredoxin</fullName>
    </recommendedName>
</protein>
<dbReference type="GO" id="GO:0005506">
    <property type="term" value="F:iron ion binding"/>
    <property type="evidence" value="ECO:0007669"/>
    <property type="project" value="UniProtKB-UniRule"/>
</dbReference>
<dbReference type="OrthoDB" id="9808980at2"/>
<name>A0A323UFF4_RHOPL</name>
<dbReference type="Proteomes" id="UP000248134">
    <property type="component" value="Unassembled WGS sequence"/>
</dbReference>
<dbReference type="InterPro" id="IPR050526">
    <property type="entry name" value="Rubredoxin_ET"/>
</dbReference>
<evidence type="ECO:0000256" key="5">
    <source>
        <dbReference type="ARBA" id="ARBA00023004"/>
    </source>
</evidence>
<dbReference type="CDD" id="cd00730">
    <property type="entry name" value="rubredoxin"/>
    <property type="match status" value="1"/>
</dbReference>
<evidence type="ECO:0000259" key="7">
    <source>
        <dbReference type="PROSITE" id="PS50903"/>
    </source>
</evidence>
<evidence type="ECO:0000256" key="6">
    <source>
        <dbReference type="RuleBase" id="RU003820"/>
    </source>
</evidence>
<keyword evidence="4 6" id="KW-0249">Electron transport</keyword>
<dbReference type="InterPro" id="IPR024935">
    <property type="entry name" value="Rubredoxin_dom"/>
</dbReference>
<dbReference type="AlphaFoldDB" id="A0A323UFF4"/>
<reference evidence="8 9" key="1">
    <citation type="submission" date="2018-06" db="EMBL/GenBank/DDBJ databases">
        <title>Draft Whole-Genome Sequence of the purple photosynthetic bacterium Rhodospeudomonas palustris XCP.</title>
        <authorList>
            <person name="Rayyan A."/>
            <person name="Meyer T.E."/>
            <person name="Kyndt J.A."/>
        </authorList>
    </citation>
    <scope>NUCLEOTIDE SEQUENCE [LARGE SCALE GENOMIC DNA]</scope>
    <source>
        <strain evidence="8 9">XCP</strain>
    </source>
</reference>